<dbReference type="EMBL" id="CP063231">
    <property type="protein sequence ID" value="URL59581.1"/>
    <property type="molecule type" value="Genomic_DNA"/>
</dbReference>
<keyword evidence="2" id="KW-1185">Reference proteome</keyword>
<dbReference type="RefSeq" id="WP_250340102.1">
    <property type="nucleotide sequence ID" value="NZ_CP063231.1"/>
</dbReference>
<proteinExistence type="predicted"/>
<name>A0ABY4TA37_9GAMM</name>
<reference evidence="1" key="1">
    <citation type="submission" date="2020-10" db="EMBL/GenBank/DDBJ databases">
        <title>Whole-genome sequence of Luteibacter sp. EIF3.</title>
        <authorList>
            <person name="Friedrich I."/>
            <person name="Hertel R."/>
            <person name="Daniel R."/>
        </authorList>
    </citation>
    <scope>NUCLEOTIDE SEQUENCE</scope>
    <source>
        <strain evidence="1">EIF3</strain>
    </source>
</reference>
<protein>
    <submittedName>
        <fullName evidence="1">Uncharacterized protein</fullName>
    </submittedName>
</protein>
<sequence length="68" mass="7685">MADRDPRNQPVPGDVLTNGKDTFYVTRVDGDEVFYTEQPPVSELSSTLDDWRVYSKNDTVVTHGEVQP</sequence>
<dbReference type="Proteomes" id="UP001056681">
    <property type="component" value="Chromosome"/>
</dbReference>
<accession>A0ABY4TA37</accession>
<gene>
    <name evidence="1" type="ORF">IM816_05655</name>
</gene>
<evidence type="ECO:0000313" key="2">
    <source>
        <dbReference type="Proteomes" id="UP001056681"/>
    </source>
</evidence>
<evidence type="ECO:0000313" key="1">
    <source>
        <dbReference type="EMBL" id="URL59581.1"/>
    </source>
</evidence>
<organism evidence="1 2">
    <name type="scientific">Luteibacter flocculans</name>
    <dbReference type="NCBI Taxonomy" id="2780091"/>
    <lineage>
        <taxon>Bacteria</taxon>
        <taxon>Pseudomonadati</taxon>
        <taxon>Pseudomonadota</taxon>
        <taxon>Gammaproteobacteria</taxon>
        <taxon>Lysobacterales</taxon>
        <taxon>Rhodanobacteraceae</taxon>
        <taxon>Luteibacter</taxon>
    </lineage>
</organism>